<proteinExistence type="predicted"/>
<dbReference type="GO" id="GO:0032366">
    <property type="term" value="P:intracellular sterol transport"/>
    <property type="evidence" value="ECO:0007669"/>
    <property type="project" value="TreeGrafter"/>
</dbReference>
<dbReference type="Gene3D" id="2.30.29.30">
    <property type="entry name" value="Pleckstrin-homology domain (PH domain)/Phosphotyrosine-binding domain (PTB)"/>
    <property type="match status" value="1"/>
</dbReference>
<evidence type="ECO:0000256" key="1">
    <source>
        <dbReference type="ARBA" id="ARBA00004167"/>
    </source>
</evidence>
<comment type="caution">
    <text evidence="8">The sequence shown here is derived from an EMBL/GenBank/DDBJ whole genome shotgun (WGS) entry which is preliminary data.</text>
</comment>
<dbReference type="InterPro" id="IPR036028">
    <property type="entry name" value="SH3-like_dom_sf"/>
</dbReference>
<dbReference type="EMBL" id="BDSA01000002">
    <property type="protein sequence ID" value="GBE60355.1"/>
    <property type="molecule type" value="Genomic_DNA"/>
</dbReference>
<feature type="transmembrane region" description="Helical" evidence="6">
    <location>
        <begin position="1212"/>
        <end position="1234"/>
    </location>
</feature>
<dbReference type="Pfam" id="PF02893">
    <property type="entry name" value="GRAM"/>
    <property type="match status" value="1"/>
</dbReference>
<dbReference type="VEuPathDB" id="PiroplasmaDB:BOVATA_018480"/>
<reference evidence="8 9" key="1">
    <citation type="journal article" date="2017" name="BMC Genomics">
        <title>Whole-genome assembly of Babesia ovata and comparative genomics between closely related pathogens.</title>
        <authorList>
            <person name="Yamagishi J."/>
            <person name="Asada M."/>
            <person name="Hakimi H."/>
            <person name="Tanaka T.Q."/>
            <person name="Sugimoto C."/>
            <person name="Kawazu S."/>
        </authorList>
    </citation>
    <scope>NUCLEOTIDE SEQUENCE [LARGE SCALE GENOMIC DNA]</scope>
    <source>
        <strain evidence="8 9">Miyake</strain>
    </source>
</reference>
<dbReference type="Proteomes" id="UP000236319">
    <property type="component" value="Unassembled WGS sequence"/>
</dbReference>
<evidence type="ECO:0000259" key="7">
    <source>
        <dbReference type="PROSITE" id="PS51778"/>
    </source>
</evidence>
<dbReference type="InterPro" id="IPR031968">
    <property type="entry name" value="VASt"/>
</dbReference>
<dbReference type="GO" id="GO:0032934">
    <property type="term" value="F:sterol binding"/>
    <property type="evidence" value="ECO:0007669"/>
    <property type="project" value="TreeGrafter"/>
</dbReference>
<dbReference type="Pfam" id="PF16016">
    <property type="entry name" value="VASt"/>
    <property type="match status" value="1"/>
</dbReference>
<evidence type="ECO:0000256" key="6">
    <source>
        <dbReference type="SAM" id="Phobius"/>
    </source>
</evidence>
<dbReference type="SUPFAM" id="SSF50044">
    <property type="entry name" value="SH3-domain"/>
    <property type="match status" value="1"/>
</dbReference>
<dbReference type="GO" id="GO:0005886">
    <property type="term" value="C:plasma membrane"/>
    <property type="evidence" value="ECO:0007669"/>
    <property type="project" value="TreeGrafter"/>
</dbReference>
<dbReference type="GO" id="GO:0120015">
    <property type="term" value="F:sterol transfer activity"/>
    <property type="evidence" value="ECO:0007669"/>
    <property type="project" value="TreeGrafter"/>
</dbReference>
<dbReference type="RefSeq" id="XP_028866598.1">
    <property type="nucleotide sequence ID" value="XM_029010765.1"/>
</dbReference>
<feature type="domain" description="VASt" evidence="7">
    <location>
        <begin position="1009"/>
        <end position="1178"/>
    </location>
</feature>
<dbReference type="InterPro" id="IPR011993">
    <property type="entry name" value="PH-like_dom_sf"/>
</dbReference>
<gene>
    <name evidence="8" type="ORF">BOVATA_018480</name>
</gene>
<comment type="subcellular location">
    <subcellularLocation>
        <location evidence="1">Membrane</location>
        <topology evidence="1">Single-pass membrane protein</topology>
    </subcellularLocation>
</comment>
<evidence type="ECO:0000313" key="8">
    <source>
        <dbReference type="EMBL" id="GBE60355.1"/>
    </source>
</evidence>
<evidence type="ECO:0000256" key="4">
    <source>
        <dbReference type="ARBA" id="ARBA00023136"/>
    </source>
</evidence>
<keyword evidence="3 6" id="KW-1133">Transmembrane helix</keyword>
<dbReference type="Gene3D" id="2.30.30.40">
    <property type="entry name" value="SH3 Domains"/>
    <property type="match status" value="1"/>
</dbReference>
<name>A0A2H6KBJ2_9APIC</name>
<feature type="compositionally biased region" description="Basic and acidic residues" evidence="5">
    <location>
        <begin position="720"/>
        <end position="734"/>
    </location>
</feature>
<organism evidence="8 9">
    <name type="scientific">Babesia ovata</name>
    <dbReference type="NCBI Taxonomy" id="189622"/>
    <lineage>
        <taxon>Eukaryota</taxon>
        <taxon>Sar</taxon>
        <taxon>Alveolata</taxon>
        <taxon>Apicomplexa</taxon>
        <taxon>Aconoidasida</taxon>
        <taxon>Piroplasmida</taxon>
        <taxon>Babesiidae</taxon>
        <taxon>Babesia</taxon>
    </lineage>
</organism>
<evidence type="ECO:0000256" key="2">
    <source>
        <dbReference type="ARBA" id="ARBA00022692"/>
    </source>
</evidence>
<feature type="region of interest" description="Disordered" evidence="5">
    <location>
        <begin position="708"/>
        <end position="737"/>
    </location>
</feature>
<evidence type="ECO:0000256" key="3">
    <source>
        <dbReference type="ARBA" id="ARBA00022989"/>
    </source>
</evidence>
<keyword evidence="2 6" id="KW-0812">Transmembrane</keyword>
<dbReference type="GO" id="GO:0005789">
    <property type="term" value="C:endoplasmic reticulum membrane"/>
    <property type="evidence" value="ECO:0007669"/>
    <property type="project" value="TreeGrafter"/>
</dbReference>
<dbReference type="OrthoDB" id="365144at2759"/>
<dbReference type="InterPro" id="IPR004182">
    <property type="entry name" value="GRAM"/>
</dbReference>
<keyword evidence="4 6" id="KW-0472">Membrane</keyword>
<keyword evidence="9" id="KW-1185">Reference proteome</keyword>
<dbReference type="PANTHER" id="PTHR23319:SF4">
    <property type="entry name" value="GRAM DOMAIN CONTAINING 1B, ISOFORM E"/>
    <property type="match status" value="1"/>
</dbReference>
<protein>
    <submittedName>
        <fullName evidence="8">GRAM domain-containing protein</fullName>
    </submittedName>
</protein>
<dbReference type="PROSITE" id="PS51778">
    <property type="entry name" value="VAST"/>
    <property type="match status" value="1"/>
</dbReference>
<dbReference type="SMART" id="SM00568">
    <property type="entry name" value="GRAM"/>
    <property type="match status" value="1"/>
</dbReference>
<dbReference type="PANTHER" id="PTHR23319">
    <property type="entry name" value="GRAM DOMAIN CONTAINING 1B, ISOFORM E"/>
    <property type="match status" value="1"/>
</dbReference>
<dbReference type="AlphaFoldDB" id="A0A2H6KBJ2"/>
<dbReference type="InterPro" id="IPR051482">
    <property type="entry name" value="Cholesterol_transport"/>
</dbReference>
<sequence>MPLSVSGSGDLSFLASAYSEKSSSSKVLASRLRSILTPCKDATALEGLLDYFGPYVIDSTLKGLQSRINNSQKSHRDSIVNVTWLTDTGIPPEDASDGSWTSVDDGGTSDVNLTGEDEMLTLHSVLSEDSEDFITPALEHHVDRAVIVEPGVVSRRALSRFQSEFLIEQLNPVLLRNYRGANRFASDNDSSGEFAANFLPKYGSFEGGDVVNCSTHDTPASKSLGSARSAASGIEILGQLCTPDLFVKGCGVREGAAFVGRYLDDEFSNDPATTTASLNDDLSDEDRALFSPLCRALRCMLLFVVDSANHELQWLRSFDVVVTDIVTVLDKVVSDSAGMSKNMKNKLREYNAEYISTLASYDKAVAKFQKLEKALESSCSGRSFTGVPDPAAPFYCTFEGCPSREPSFLETRQAHWGTVRDLLSSRKDFVRYTNYVEQMCLTHSLRDNLIKGRETYVHGLTSVLSMFANHYPRDIFAVEALCTERITGVSSRLLAGAFSKSRILNLCTDSFGKVPSDGTVDLRFSVNVESTSMKDALHSVVVDAFDCMRTLSKKLSQLHRFQMERFSRFTSRYPLKLCGADLVAMFKSYYRYHKQMSTLWLSFYSTVGAVFPRNGSNFRRSKDNSQPVLGEFLEVKMPLSLLSDILSQFGVICDTASEHTLKVCSDATVVCGSSLEWHRVVEALAASGNMEPDQLQAAIEHLQPDACSVDEVDQSDSGSEPDKTAEKAPSRSKESSGTLLELQGEIAPCESSTATSKLLSVNEMLAEALVDYEEPNHNFSFKCGDAIHVRIAGNTPLWYGHTASGVNRWFPAKFVQVLWERDVPLFRRADLECETHLDMYRVYPGEDDSHSVARQDTGITLTSKSTLKQAMMLSKLGLEGKVLHEFKCSLCRKIVLSGTLYLTKTHLGFISNFNDATLFGTQTTLTVPLSDILECDLNSPKPIAFYVRILLRNGDSHMFHSVINARRIRDAILEANQAKDPEEQAAQSAADSDGYSESLKNMFGGLAPLSKSAPPTQLGMSLQDFFVRTMKDNVTPGSIIADTRLSQNAFDFSGTLEPVDFDWHAGGVQFRERRVCYSFKLKDTKYTALLVRNSCGKVREELKYALVNKTQLIYESATYTSDIPYSKYFYTLFRITATTTSPSTIIVKAEYDVKFVKSTMFASVISAEAYDRLANSARLVLMAGDQAPTQLVATGKELAPVSPRKSEAINNGVRSLMCICVLFLGIYTSLLSGWK</sequence>
<evidence type="ECO:0000313" key="9">
    <source>
        <dbReference type="Proteomes" id="UP000236319"/>
    </source>
</evidence>
<dbReference type="GeneID" id="39874125"/>
<dbReference type="GO" id="GO:0140268">
    <property type="term" value="C:endoplasmic reticulum-plasma membrane contact site"/>
    <property type="evidence" value="ECO:0007669"/>
    <property type="project" value="TreeGrafter"/>
</dbReference>
<accession>A0A2H6KBJ2</accession>
<evidence type="ECO:0000256" key="5">
    <source>
        <dbReference type="SAM" id="MobiDB-lite"/>
    </source>
</evidence>